<dbReference type="CDD" id="cd04301">
    <property type="entry name" value="NAT_SF"/>
    <property type="match status" value="1"/>
</dbReference>
<reference evidence="5" key="1">
    <citation type="submission" date="2016-10" db="EMBL/GenBank/DDBJ databases">
        <authorList>
            <person name="Varghese N."/>
            <person name="Submissions S."/>
        </authorList>
    </citation>
    <scope>NUCLEOTIDE SEQUENCE [LARGE SCALE GENOMIC DNA]</scope>
    <source>
        <strain evidence="5">CGMCC 1.9108</strain>
    </source>
</reference>
<keyword evidence="5" id="KW-1185">Reference proteome</keyword>
<organism evidence="4 5">
    <name type="scientific">Ruegeria marina</name>
    <dbReference type="NCBI Taxonomy" id="639004"/>
    <lineage>
        <taxon>Bacteria</taxon>
        <taxon>Pseudomonadati</taxon>
        <taxon>Pseudomonadota</taxon>
        <taxon>Alphaproteobacteria</taxon>
        <taxon>Rhodobacterales</taxon>
        <taxon>Roseobacteraceae</taxon>
        <taxon>Ruegeria</taxon>
    </lineage>
</organism>
<evidence type="ECO:0000256" key="2">
    <source>
        <dbReference type="ARBA" id="ARBA00023315"/>
    </source>
</evidence>
<dbReference type="InterPro" id="IPR050832">
    <property type="entry name" value="Bact_Acetyltransf"/>
</dbReference>
<dbReference type="Pfam" id="PF00583">
    <property type="entry name" value="Acetyltransf_1"/>
    <property type="match status" value="1"/>
</dbReference>
<dbReference type="PROSITE" id="PS51186">
    <property type="entry name" value="GNAT"/>
    <property type="match status" value="1"/>
</dbReference>
<dbReference type="SUPFAM" id="SSF55729">
    <property type="entry name" value="Acyl-CoA N-acyltransferases (Nat)"/>
    <property type="match status" value="1"/>
</dbReference>
<feature type="domain" description="N-acetyltransferase" evidence="3">
    <location>
        <begin position="7"/>
        <end position="157"/>
    </location>
</feature>
<evidence type="ECO:0000256" key="1">
    <source>
        <dbReference type="ARBA" id="ARBA00022679"/>
    </source>
</evidence>
<dbReference type="Gene3D" id="3.40.630.30">
    <property type="match status" value="1"/>
</dbReference>
<dbReference type="STRING" id="639004.SAMN04488239_11450"/>
<keyword evidence="1 4" id="KW-0808">Transferase</keyword>
<dbReference type="GO" id="GO:0016747">
    <property type="term" value="F:acyltransferase activity, transferring groups other than amino-acyl groups"/>
    <property type="evidence" value="ECO:0007669"/>
    <property type="project" value="InterPro"/>
</dbReference>
<gene>
    <name evidence="4" type="ORF">SAMN04488239_11450</name>
</gene>
<sequence length="157" mass="17121">MTAEIPRRIEPHSAEIGTILSLIQTSFAYMDGRIDPPSSMLRLTKTAISEQAARGEVWVLGDPVVAVMFLTVKPGRLYLGKLAVKAACRGKGLARRLVNCAEARALALGLPVLELETRVELVENHAAFARMGFVKTGEKAHSGYDRSTSITMQKRLS</sequence>
<dbReference type="InterPro" id="IPR016181">
    <property type="entry name" value="Acyl_CoA_acyltransferase"/>
</dbReference>
<evidence type="ECO:0000259" key="3">
    <source>
        <dbReference type="PROSITE" id="PS51186"/>
    </source>
</evidence>
<dbReference type="PANTHER" id="PTHR43877">
    <property type="entry name" value="AMINOALKYLPHOSPHONATE N-ACETYLTRANSFERASE-RELATED-RELATED"/>
    <property type="match status" value="1"/>
</dbReference>
<dbReference type="InterPro" id="IPR000182">
    <property type="entry name" value="GNAT_dom"/>
</dbReference>
<dbReference type="EMBL" id="FMZV01000014">
    <property type="protein sequence ID" value="SDE11461.1"/>
    <property type="molecule type" value="Genomic_DNA"/>
</dbReference>
<dbReference type="Proteomes" id="UP000199628">
    <property type="component" value="Unassembled WGS sequence"/>
</dbReference>
<accession>A0A1G7A9L4</accession>
<dbReference type="RefSeq" id="WP_425441146.1">
    <property type="nucleotide sequence ID" value="NZ_FMZV01000014.1"/>
</dbReference>
<dbReference type="AlphaFoldDB" id="A0A1G7A9L4"/>
<protein>
    <submittedName>
        <fullName evidence="4">Acetyltransferase (GNAT) family protein</fullName>
    </submittedName>
</protein>
<name>A0A1G7A9L4_9RHOB</name>
<keyword evidence="2" id="KW-0012">Acyltransferase</keyword>
<proteinExistence type="predicted"/>
<evidence type="ECO:0000313" key="4">
    <source>
        <dbReference type="EMBL" id="SDE11461.1"/>
    </source>
</evidence>
<evidence type="ECO:0000313" key="5">
    <source>
        <dbReference type="Proteomes" id="UP000199628"/>
    </source>
</evidence>